<dbReference type="RefSeq" id="WP_012217673.1">
    <property type="nucleotide sequence ID" value="NC_010086.1"/>
</dbReference>
<dbReference type="Proteomes" id="UP000008815">
    <property type="component" value="Chromosome 2"/>
</dbReference>
<accession>A0A0H3KJJ4</accession>
<gene>
    <name evidence="1" type="ordered locus">BMULJ_03338</name>
</gene>
<dbReference type="KEGG" id="bmu:Bmul_5180"/>
<sequence>MDDLVDRAIRAAGGMDRYRSFRSVSAQLHHTGAIWKLKQRDGVLTDSRVTVQLHEQRVSHAPFAPTTDHSVYTPARVEIRRADGSVVEALDAPRASFDGYEMETPWSNAQLAYFAGYTMWTYLTSPFLLRHDGVSSREIEPWRVDGLPWRRLRVEFPPEIATHSAVQTFYFDADGLLRRHDYEVDIQGRNAAVRYLGDYVDVQGIRMPTRFRIYPRTAENRALPAPLIVGVDLSNFRFE</sequence>
<protein>
    <submittedName>
        <fullName evidence="1">Uncharacterized protein</fullName>
    </submittedName>
</protein>
<reference evidence="1 2" key="1">
    <citation type="submission" date="2007-04" db="EMBL/GenBank/DDBJ databases">
        <title>Complete genome sequence of Burkholderia multivorans ATCC 17616.</title>
        <authorList>
            <person name="Ohtsubo Y."/>
            <person name="Yamashita A."/>
            <person name="Kurokawa K."/>
            <person name="Takami H."/>
            <person name="Yuhara S."/>
            <person name="Nishiyama E."/>
            <person name="Endo R."/>
            <person name="Miyazaki R."/>
            <person name="Ono A."/>
            <person name="Yano K."/>
            <person name="Ito M."/>
            <person name="Sota M."/>
            <person name="Yuji N."/>
            <person name="Hattori M."/>
            <person name="Tsuda M."/>
        </authorList>
    </citation>
    <scope>NUCLEOTIDE SEQUENCE [LARGE SCALE GENOMIC DNA]</scope>
    <source>
        <strain evidence="2">ATCC 17616 / 249</strain>
    </source>
</reference>
<dbReference type="HOGENOM" id="CLU_072780_0_0_4"/>
<name>A0A0H3KJJ4_BURM1</name>
<dbReference type="AlphaFoldDB" id="A0A0H3KJJ4"/>
<dbReference type="eggNOG" id="ENOG502ZAZK">
    <property type="taxonomic scope" value="Bacteria"/>
</dbReference>
<dbReference type="STRING" id="395019.BMULJ_03338"/>
<dbReference type="EMBL" id="AP009386">
    <property type="protein sequence ID" value="BAG45211.1"/>
    <property type="molecule type" value="Genomic_DNA"/>
</dbReference>
<keyword evidence="2" id="KW-1185">Reference proteome</keyword>
<proteinExistence type="predicted"/>
<organism evidence="1 2">
    <name type="scientific">Burkholderia multivorans (strain ATCC 17616 / 249)</name>
    <dbReference type="NCBI Taxonomy" id="395019"/>
    <lineage>
        <taxon>Bacteria</taxon>
        <taxon>Pseudomonadati</taxon>
        <taxon>Pseudomonadota</taxon>
        <taxon>Betaproteobacteria</taxon>
        <taxon>Burkholderiales</taxon>
        <taxon>Burkholderiaceae</taxon>
        <taxon>Burkholderia</taxon>
        <taxon>Burkholderia cepacia complex</taxon>
    </lineage>
</organism>
<dbReference type="KEGG" id="bmj:BMULJ_03338"/>
<evidence type="ECO:0000313" key="2">
    <source>
        <dbReference type="Proteomes" id="UP000008815"/>
    </source>
</evidence>
<evidence type="ECO:0000313" key="1">
    <source>
        <dbReference type="EMBL" id="BAG45211.1"/>
    </source>
</evidence>